<feature type="compositionally biased region" description="Polar residues" evidence="1">
    <location>
        <begin position="300"/>
        <end position="320"/>
    </location>
</feature>
<dbReference type="HOGENOM" id="CLU_556678_0_0_1"/>
<accession>M2SRB4</accession>
<dbReference type="InterPro" id="IPR008972">
    <property type="entry name" value="Cupredoxin"/>
</dbReference>
<sequence length="490" mass="52798">MSTGVTVMASCCVQPNVQVVTASAITPGQPSSTITAPAQTHTIQVGLADHKFRPEATVANVGDTVEFAFYPLNHSVVRAEYGFPCIPYEMTGASKIGFFSDFHPVDTVLSSPPTYRIVINDTDPIFFYCSAPGSCINYGMVGVINPNASASVQKQQQLALDSKYMLNPGEPFPTEETPSPSNPPTSTPTSSPVTEDTSNTKSRLSTGAIIAMSITSASITILAALLFFFWGRTKSLKDEIKRKGRPSHSPSASPSGETRMLESRAELGSSSSGPDTNNALHHQQYYMQHHPHHHHHPASSPDTTTPYHQQYQSYPASLSQIPLYFPPPHAPTSSPSPVPTPPPPPPPHSHSPHPHMHPAFLAPPEPQPIPGKYEIPSPIGQHPAYLPVEYYAQQQQVQVTQVQRQVRHELSPTGDAEMLRGRGVEGGDGADAITPVKQEGERGQKSELGGSSPRVVGAEGEGEREKVPGYFDSVFDKRGLVGRRTGESGK</sequence>
<dbReference type="PANTHER" id="PTHR34883">
    <property type="entry name" value="SERINE-RICH PROTEIN, PUTATIVE-RELATED-RELATED"/>
    <property type="match status" value="1"/>
</dbReference>
<dbReference type="CDD" id="cd00920">
    <property type="entry name" value="Cupredoxin"/>
    <property type="match status" value="1"/>
</dbReference>
<proteinExistence type="predicted"/>
<dbReference type="eggNOG" id="ENOG502S0EC">
    <property type="taxonomic scope" value="Eukaryota"/>
</dbReference>
<evidence type="ECO:0000313" key="4">
    <source>
        <dbReference type="Proteomes" id="UP000016934"/>
    </source>
</evidence>
<dbReference type="PANTHER" id="PTHR34883:SF8">
    <property type="entry name" value="EXTRACELLULAR SERINE-RICH PROTEIN (AFU_ORTHOLOGUE AFUA_6G00670)"/>
    <property type="match status" value="1"/>
</dbReference>
<dbReference type="RefSeq" id="XP_007699390.1">
    <property type="nucleotide sequence ID" value="XM_007701200.1"/>
</dbReference>
<dbReference type="OrthoDB" id="2331100at2759"/>
<feature type="region of interest" description="Disordered" evidence="1">
    <location>
        <begin position="413"/>
        <end position="468"/>
    </location>
</feature>
<keyword evidence="2" id="KW-1133">Transmembrane helix</keyword>
<keyword evidence="2" id="KW-0812">Transmembrane</keyword>
<reference evidence="3 4" key="1">
    <citation type="journal article" date="2012" name="PLoS Pathog.">
        <title>Diverse lifestyles and strategies of plant pathogenesis encoded in the genomes of eighteen Dothideomycetes fungi.</title>
        <authorList>
            <person name="Ohm R.A."/>
            <person name="Feau N."/>
            <person name="Henrissat B."/>
            <person name="Schoch C.L."/>
            <person name="Horwitz B.A."/>
            <person name="Barry K.W."/>
            <person name="Condon B.J."/>
            <person name="Copeland A.C."/>
            <person name="Dhillon B."/>
            <person name="Glaser F."/>
            <person name="Hesse C.N."/>
            <person name="Kosti I."/>
            <person name="LaButti K."/>
            <person name="Lindquist E.A."/>
            <person name="Lucas S."/>
            <person name="Salamov A.A."/>
            <person name="Bradshaw R.E."/>
            <person name="Ciuffetti L."/>
            <person name="Hamelin R.C."/>
            <person name="Kema G.H.J."/>
            <person name="Lawrence C."/>
            <person name="Scott J.A."/>
            <person name="Spatafora J.W."/>
            <person name="Turgeon B.G."/>
            <person name="de Wit P.J.G.M."/>
            <person name="Zhong S."/>
            <person name="Goodwin S.B."/>
            <person name="Grigoriev I.V."/>
        </authorList>
    </citation>
    <scope>NUCLEOTIDE SEQUENCE [LARGE SCALE GENOMIC DNA]</scope>
    <source>
        <strain evidence="4">ND90Pr / ATCC 201652</strain>
    </source>
</reference>
<dbReference type="EMBL" id="KB445642">
    <property type="protein sequence ID" value="EMD64830.1"/>
    <property type="molecule type" value="Genomic_DNA"/>
</dbReference>
<dbReference type="KEGG" id="bsc:COCSADRAFT_159837"/>
<feature type="compositionally biased region" description="Polar residues" evidence="1">
    <location>
        <begin position="268"/>
        <end position="280"/>
    </location>
</feature>
<feature type="region of interest" description="Disordered" evidence="1">
    <location>
        <begin position="165"/>
        <end position="201"/>
    </location>
</feature>
<dbReference type="OMA" id="IIEWRFY"/>
<reference evidence="4" key="2">
    <citation type="journal article" date="2013" name="PLoS Genet.">
        <title>Comparative genome structure, secondary metabolite, and effector coding capacity across Cochliobolus pathogens.</title>
        <authorList>
            <person name="Condon B.J."/>
            <person name="Leng Y."/>
            <person name="Wu D."/>
            <person name="Bushley K.E."/>
            <person name="Ohm R.A."/>
            <person name="Otillar R."/>
            <person name="Martin J."/>
            <person name="Schackwitz W."/>
            <person name="Grimwood J."/>
            <person name="MohdZainudin N."/>
            <person name="Xue C."/>
            <person name="Wang R."/>
            <person name="Manning V.A."/>
            <person name="Dhillon B."/>
            <person name="Tu Z.J."/>
            <person name="Steffenson B.J."/>
            <person name="Salamov A."/>
            <person name="Sun H."/>
            <person name="Lowry S."/>
            <person name="LaButti K."/>
            <person name="Han J."/>
            <person name="Copeland A."/>
            <person name="Lindquist E."/>
            <person name="Barry K."/>
            <person name="Schmutz J."/>
            <person name="Baker S.E."/>
            <person name="Ciuffetti L.M."/>
            <person name="Grigoriev I.V."/>
            <person name="Zhong S."/>
            <person name="Turgeon B.G."/>
        </authorList>
    </citation>
    <scope>NUCLEOTIDE SEQUENCE [LARGE SCALE GENOMIC DNA]</scope>
    <source>
        <strain evidence="4">ND90Pr / ATCC 201652</strain>
    </source>
</reference>
<dbReference type="STRING" id="665912.M2SRB4"/>
<evidence type="ECO:0008006" key="5">
    <source>
        <dbReference type="Google" id="ProtNLM"/>
    </source>
</evidence>
<dbReference type="InterPro" id="IPR052953">
    <property type="entry name" value="Ser-rich/MCO-related"/>
</dbReference>
<dbReference type="SUPFAM" id="SSF49503">
    <property type="entry name" value="Cupredoxins"/>
    <property type="match status" value="1"/>
</dbReference>
<dbReference type="Gene3D" id="2.60.40.420">
    <property type="entry name" value="Cupredoxins - blue copper proteins"/>
    <property type="match status" value="1"/>
</dbReference>
<evidence type="ECO:0000313" key="3">
    <source>
        <dbReference type="EMBL" id="EMD64830.1"/>
    </source>
</evidence>
<feature type="compositionally biased region" description="Pro residues" evidence="1">
    <location>
        <begin position="324"/>
        <end position="349"/>
    </location>
</feature>
<dbReference type="Proteomes" id="UP000016934">
    <property type="component" value="Unassembled WGS sequence"/>
</dbReference>
<feature type="compositionally biased region" description="Low complexity" evidence="1">
    <location>
        <begin position="187"/>
        <end position="197"/>
    </location>
</feature>
<feature type="region of interest" description="Disordered" evidence="1">
    <location>
        <begin position="239"/>
        <end position="374"/>
    </location>
</feature>
<feature type="compositionally biased region" description="Low complexity" evidence="1">
    <location>
        <begin position="168"/>
        <end position="179"/>
    </location>
</feature>
<gene>
    <name evidence="3" type="ORF">COCSADRAFT_159837</name>
</gene>
<feature type="transmembrane region" description="Helical" evidence="2">
    <location>
        <begin position="208"/>
        <end position="231"/>
    </location>
</feature>
<name>M2SRB4_COCSN</name>
<evidence type="ECO:0000256" key="2">
    <source>
        <dbReference type="SAM" id="Phobius"/>
    </source>
</evidence>
<organism evidence="3 4">
    <name type="scientific">Cochliobolus sativus (strain ND90Pr / ATCC 201652)</name>
    <name type="common">Common root rot and spot blotch fungus</name>
    <name type="synonym">Bipolaris sorokiniana</name>
    <dbReference type="NCBI Taxonomy" id="665912"/>
    <lineage>
        <taxon>Eukaryota</taxon>
        <taxon>Fungi</taxon>
        <taxon>Dikarya</taxon>
        <taxon>Ascomycota</taxon>
        <taxon>Pezizomycotina</taxon>
        <taxon>Dothideomycetes</taxon>
        <taxon>Pleosporomycetidae</taxon>
        <taxon>Pleosporales</taxon>
        <taxon>Pleosporineae</taxon>
        <taxon>Pleosporaceae</taxon>
        <taxon>Bipolaris</taxon>
    </lineage>
</organism>
<evidence type="ECO:0000256" key="1">
    <source>
        <dbReference type="SAM" id="MobiDB-lite"/>
    </source>
</evidence>
<protein>
    <recommendedName>
        <fullName evidence="5">Phytocyanin domain-containing protein</fullName>
    </recommendedName>
</protein>
<keyword evidence="4" id="KW-1185">Reference proteome</keyword>
<dbReference type="AlphaFoldDB" id="M2SRB4"/>
<dbReference type="GeneID" id="19131989"/>
<keyword evidence="2" id="KW-0472">Membrane</keyword>